<dbReference type="Proteomes" id="UP001280581">
    <property type="component" value="Unassembled WGS sequence"/>
</dbReference>
<dbReference type="EMBL" id="WVTA01000003">
    <property type="protein sequence ID" value="KAK3214900.1"/>
    <property type="molecule type" value="Genomic_DNA"/>
</dbReference>
<accession>A0AAN6M218</accession>
<gene>
    <name evidence="2" type="ORF">GRF29_19g1600954</name>
</gene>
<protein>
    <submittedName>
        <fullName evidence="2">Uncharacterized protein</fullName>
    </submittedName>
</protein>
<evidence type="ECO:0000313" key="2">
    <source>
        <dbReference type="EMBL" id="KAK3214900.1"/>
    </source>
</evidence>
<dbReference type="AlphaFoldDB" id="A0AAN6M218"/>
<reference evidence="2 3" key="1">
    <citation type="submission" date="2021-02" db="EMBL/GenBank/DDBJ databases">
        <title>Genome assembly of Pseudopithomyces chartarum.</title>
        <authorList>
            <person name="Jauregui R."/>
            <person name="Singh J."/>
            <person name="Voisey C."/>
        </authorList>
    </citation>
    <scope>NUCLEOTIDE SEQUENCE [LARGE SCALE GENOMIC DNA]</scope>
    <source>
        <strain evidence="2 3">AGR01</strain>
    </source>
</reference>
<organism evidence="2 3">
    <name type="scientific">Pseudopithomyces chartarum</name>
    <dbReference type="NCBI Taxonomy" id="1892770"/>
    <lineage>
        <taxon>Eukaryota</taxon>
        <taxon>Fungi</taxon>
        <taxon>Dikarya</taxon>
        <taxon>Ascomycota</taxon>
        <taxon>Pezizomycotina</taxon>
        <taxon>Dothideomycetes</taxon>
        <taxon>Pleosporomycetidae</taxon>
        <taxon>Pleosporales</taxon>
        <taxon>Massarineae</taxon>
        <taxon>Didymosphaeriaceae</taxon>
        <taxon>Pseudopithomyces</taxon>
    </lineage>
</organism>
<comment type="caution">
    <text evidence="2">The sequence shown here is derived from an EMBL/GenBank/DDBJ whole genome shotgun (WGS) entry which is preliminary data.</text>
</comment>
<sequence>MLPAPGQVLASLRKACGLPGPPAGHGPPSGAAAASSTSQPSPAHSTSTSTSTGPGPVQQHQQHRQQSIYLVTSSKQASKQAGRQAPHRTAPTTSTLPGRSPPLSDRLRVAAHASTTTPAALSVGLKRLGVGRGGGST</sequence>
<feature type="compositionally biased region" description="Low complexity" evidence="1">
    <location>
        <begin position="26"/>
        <end position="66"/>
    </location>
</feature>
<name>A0AAN6M218_9PLEO</name>
<proteinExistence type="predicted"/>
<feature type="region of interest" description="Disordered" evidence="1">
    <location>
        <begin position="13"/>
        <end position="104"/>
    </location>
</feature>
<evidence type="ECO:0000313" key="3">
    <source>
        <dbReference type="Proteomes" id="UP001280581"/>
    </source>
</evidence>
<keyword evidence="3" id="KW-1185">Reference proteome</keyword>
<evidence type="ECO:0000256" key="1">
    <source>
        <dbReference type="SAM" id="MobiDB-lite"/>
    </source>
</evidence>
<feature type="compositionally biased region" description="Polar residues" evidence="1">
    <location>
        <begin position="67"/>
        <end position="81"/>
    </location>
</feature>